<comment type="caution">
    <text evidence="1">The sequence shown here is derived from an EMBL/GenBank/DDBJ whole genome shotgun (WGS) entry which is preliminary data.</text>
</comment>
<reference evidence="1 2" key="1">
    <citation type="submission" date="2020-11" db="EMBL/GenBank/DDBJ databases">
        <title>WGS of Herminiimonas contaminans strain Marseille-Q4544 isolated from planarians Schmidtea mediterranea.</title>
        <authorList>
            <person name="Kangale L."/>
        </authorList>
    </citation>
    <scope>NUCLEOTIDE SEQUENCE [LARGE SCALE GENOMIC DNA]</scope>
    <source>
        <strain evidence="1 2">Marseille-Q4544</strain>
    </source>
</reference>
<accession>A0ABS0EXS0</accession>
<dbReference type="RefSeq" id="WP_195876634.1">
    <property type="nucleotide sequence ID" value="NZ_JADOEL010000023.1"/>
</dbReference>
<dbReference type="EMBL" id="JADOEL010000023">
    <property type="protein sequence ID" value="MBF8179651.1"/>
    <property type="molecule type" value="Genomic_DNA"/>
</dbReference>
<gene>
    <name evidence="1" type="ORF">IXC47_18370</name>
</gene>
<keyword evidence="2" id="KW-1185">Reference proteome</keyword>
<proteinExistence type="predicted"/>
<evidence type="ECO:0000313" key="1">
    <source>
        <dbReference type="EMBL" id="MBF8179651.1"/>
    </source>
</evidence>
<protein>
    <submittedName>
        <fullName evidence="1">Uncharacterized protein</fullName>
    </submittedName>
</protein>
<sequence>MKYQLLQLFVDGIEIPRNEWKFQYTSTGVFKITDTLENGFNRVLKIAEFTTEVMEARYLLYDPQIVWWNENRFTVKGFERKTKDGVTTSFAQSWLITLVDETQPETPFNSRRR</sequence>
<name>A0ABS0EXS0_9BURK</name>
<evidence type="ECO:0000313" key="2">
    <source>
        <dbReference type="Proteomes" id="UP000657372"/>
    </source>
</evidence>
<dbReference type="Proteomes" id="UP000657372">
    <property type="component" value="Unassembled WGS sequence"/>
</dbReference>
<organism evidence="1 2">
    <name type="scientific">Herminiimonas contaminans</name>
    <dbReference type="NCBI Taxonomy" id="1111140"/>
    <lineage>
        <taxon>Bacteria</taxon>
        <taxon>Pseudomonadati</taxon>
        <taxon>Pseudomonadota</taxon>
        <taxon>Betaproteobacteria</taxon>
        <taxon>Burkholderiales</taxon>
        <taxon>Oxalobacteraceae</taxon>
        <taxon>Herminiimonas</taxon>
    </lineage>
</organism>